<reference evidence="1 2" key="1">
    <citation type="journal article" date="2022" name="bioRxiv">
        <title>Genomics of Preaxostyla Flagellates Illuminates Evolutionary Transitions and the Path Towards Mitochondrial Loss.</title>
        <authorList>
            <person name="Novak L.V.F."/>
            <person name="Treitli S.C."/>
            <person name="Pyrih J."/>
            <person name="Halakuc P."/>
            <person name="Pipaliya S.V."/>
            <person name="Vacek V."/>
            <person name="Brzon O."/>
            <person name="Soukal P."/>
            <person name="Eme L."/>
            <person name="Dacks J.B."/>
            <person name="Karnkowska A."/>
            <person name="Elias M."/>
            <person name="Hampl V."/>
        </authorList>
    </citation>
    <scope>NUCLEOTIDE SEQUENCE [LARGE SCALE GENOMIC DNA]</scope>
    <source>
        <strain evidence="1">NAU3</strain>
        <tissue evidence="1">Gut</tissue>
    </source>
</reference>
<comment type="caution">
    <text evidence="1">The sequence shown here is derived from an EMBL/GenBank/DDBJ whole genome shotgun (WGS) entry which is preliminary data.</text>
</comment>
<sequence length="214" mass="24333">MMKHDSILNQRNEKRRSDLLRESRFQRWSKTGADAIELFDEDFIIKTGDTFTLRERPENEKTNFIPKTLFSPVTSSNVAQLSFTITHSSFGFRLGAISPHLVDFGTQDDIFSEEHRTATWGEDYTPPAPAQANVAHPVQWARQIVVEADCRDGRRTVKLFHDGEVNQVFYLNLSLPFRFVITLCHPSVSVTIHSLTFTANPTLVGGTMSNDNME</sequence>
<name>A0ABQ9X4I6_9EUKA</name>
<evidence type="ECO:0000313" key="2">
    <source>
        <dbReference type="Proteomes" id="UP001281761"/>
    </source>
</evidence>
<gene>
    <name evidence="1" type="ORF">BLNAU_18441</name>
</gene>
<keyword evidence="2" id="KW-1185">Reference proteome</keyword>
<evidence type="ECO:0000313" key="1">
    <source>
        <dbReference type="EMBL" id="KAK2946605.1"/>
    </source>
</evidence>
<dbReference type="EMBL" id="JARBJD010000223">
    <property type="protein sequence ID" value="KAK2946605.1"/>
    <property type="molecule type" value="Genomic_DNA"/>
</dbReference>
<organism evidence="1 2">
    <name type="scientific">Blattamonas nauphoetae</name>
    <dbReference type="NCBI Taxonomy" id="2049346"/>
    <lineage>
        <taxon>Eukaryota</taxon>
        <taxon>Metamonada</taxon>
        <taxon>Preaxostyla</taxon>
        <taxon>Oxymonadida</taxon>
        <taxon>Blattamonas</taxon>
    </lineage>
</organism>
<dbReference type="Proteomes" id="UP001281761">
    <property type="component" value="Unassembled WGS sequence"/>
</dbReference>
<proteinExistence type="predicted"/>
<accession>A0ABQ9X4I6</accession>
<evidence type="ECO:0008006" key="3">
    <source>
        <dbReference type="Google" id="ProtNLM"/>
    </source>
</evidence>
<protein>
    <recommendedName>
        <fullName evidence="3">Galectin</fullName>
    </recommendedName>
</protein>